<proteinExistence type="predicted"/>
<dbReference type="InterPro" id="IPR004142">
    <property type="entry name" value="NDRG"/>
</dbReference>
<reference evidence="2" key="1">
    <citation type="submission" date="2022-11" db="UniProtKB">
        <authorList>
            <consortium name="WormBaseParasite"/>
        </authorList>
    </citation>
    <scope>IDENTIFICATION</scope>
</reference>
<dbReference type="Pfam" id="PF03096">
    <property type="entry name" value="Ndr"/>
    <property type="match status" value="1"/>
</dbReference>
<evidence type="ECO:0000313" key="1">
    <source>
        <dbReference type="Proteomes" id="UP000887564"/>
    </source>
</evidence>
<accession>A0A914S0U0</accession>
<evidence type="ECO:0000313" key="2">
    <source>
        <dbReference type="WBParaSite" id="PEQ_0001219801-mRNA-1"/>
    </source>
</evidence>
<protein>
    <submittedName>
        <fullName evidence="2">Uncharacterized protein</fullName>
    </submittedName>
</protein>
<keyword evidence="1" id="KW-1185">Reference proteome</keyword>
<name>A0A914S0U0_PAREQ</name>
<dbReference type="Proteomes" id="UP000887564">
    <property type="component" value="Unplaced"/>
</dbReference>
<dbReference type="AlphaFoldDB" id="A0A914S0U0"/>
<organism evidence="1 2">
    <name type="scientific">Parascaris equorum</name>
    <name type="common">Equine roundworm</name>
    <dbReference type="NCBI Taxonomy" id="6256"/>
    <lineage>
        <taxon>Eukaryota</taxon>
        <taxon>Metazoa</taxon>
        <taxon>Ecdysozoa</taxon>
        <taxon>Nematoda</taxon>
        <taxon>Chromadorea</taxon>
        <taxon>Rhabditida</taxon>
        <taxon>Spirurina</taxon>
        <taxon>Ascaridomorpha</taxon>
        <taxon>Ascaridoidea</taxon>
        <taxon>Ascarididae</taxon>
        <taxon>Parascaris</taxon>
    </lineage>
</organism>
<dbReference type="WBParaSite" id="PEQ_0001219801-mRNA-1">
    <property type="protein sequence ID" value="PEQ_0001219801-mRNA-1"/>
    <property type="gene ID" value="PEQ_0001219801"/>
</dbReference>
<sequence>MRRCCSRFQLILKAHEKNYKEGKGGMGKHEMLEQFGTLQNGAKLDALVLVNCVATTAGWIEWGYQKVAVFIACLAVGGVLCEIGWEYVLILENTINVEVL</sequence>